<gene>
    <name evidence="2" type="ORF">NF556_06230</name>
</gene>
<dbReference type="RefSeq" id="WP_252594621.1">
    <property type="nucleotide sequence ID" value="NZ_CP099489.1"/>
</dbReference>
<dbReference type="Gene3D" id="2.40.50.140">
    <property type="entry name" value="Nucleic acid-binding proteins"/>
    <property type="match status" value="1"/>
</dbReference>
<dbReference type="Pfam" id="PF00931">
    <property type="entry name" value="NB-ARC"/>
    <property type="match status" value="1"/>
</dbReference>
<dbReference type="InterPro" id="IPR012340">
    <property type="entry name" value="NA-bd_OB-fold"/>
</dbReference>
<dbReference type="InterPro" id="IPR002182">
    <property type="entry name" value="NB-ARC"/>
</dbReference>
<dbReference type="SUPFAM" id="SSF50249">
    <property type="entry name" value="Nucleic acid-binding proteins"/>
    <property type="match status" value="1"/>
</dbReference>
<sequence>MTFSASRLTCYALISAMESDLRRMVEVHWPELPLADLPVEVVDAAQVRRTKDRLPTARSVGALLPHTDFADAFEIIAARRSSLSNTTRDALDALAKGFTRIVAIRNQVAHTKPMQLDDGAFLADQAAAVVLSDREQWPTLAETMRRIDDNPAYVLGLTPLWRADEVAGTPFHNLPIPEFDETGFFGRREELKKLKRLIKGNYAIVSVLGTGGIGKTALTVQAAYDLLDDPDGTFEAIVWVTAKSAVITGTEVVAITDAIKDSLGLFSQAAEVLGGLPAEQPIGELRGYLETFKVLLILDNLETVLDPVLREFLADIPLGSKVILTSRISLGMLDNPISLGPLSEDEAVNLLYALCRARGVTQLRDLRREEVAKYAAALVGHPSYIRWFVAGLQAGRRPEDLLGDNGLILEYCMSNVYDYLDEEQQEVLSTFQVLPGAKNMAELAYLNDLSGEDTERVLLALLTTNFVAMSSHSRSGSLDSAYFLSDFAKEYLDRWHPVPRPRRAGMLQRSQDLRDQGAQFSVEMVATPYNSDTITIRGVEDAHVARILKRASASEVYEDALGFCREAQKLAPHYFETYRVEGDIRARMLDDTGALEAYERALPLSELASTPFHFGSYLLSEGIDVQRALILLQEAARRDPTSPNIAAQISWAQYLLREWELAFGAAKRVLDLQRSTTAEQFPAVVMALRAACQKIEEDLLREQNGSALEIAEEALELCETLPEELLSGESSDLLLWMRTLVGDVTPRLSGYYAVSASKFVERLSRLTSSLGVEARQVGRVARLVRDKGFGFIAGTPEDYFLHVYELLDSDVWDSLNDGELCCFELKQVDSRWRAGQVRVLRL</sequence>
<evidence type="ECO:0000259" key="1">
    <source>
        <dbReference type="Pfam" id="PF00931"/>
    </source>
</evidence>
<protein>
    <submittedName>
        <fullName evidence="2">NB-ARC domain-containing protein</fullName>
    </submittedName>
</protein>
<dbReference type="CDD" id="cd04458">
    <property type="entry name" value="CSP_CDS"/>
    <property type="match status" value="1"/>
</dbReference>
<organism evidence="2 3">
    <name type="scientific">Ornithinimicrobium faecis</name>
    <dbReference type="NCBI Taxonomy" id="2934158"/>
    <lineage>
        <taxon>Bacteria</taxon>
        <taxon>Bacillati</taxon>
        <taxon>Actinomycetota</taxon>
        <taxon>Actinomycetes</taxon>
        <taxon>Micrococcales</taxon>
        <taxon>Ornithinimicrobiaceae</taxon>
        <taxon>Ornithinimicrobium</taxon>
    </lineage>
</organism>
<proteinExistence type="predicted"/>
<evidence type="ECO:0000313" key="3">
    <source>
        <dbReference type="Proteomes" id="UP001056455"/>
    </source>
</evidence>
<feature type="domain" description="NB-ARC" evidence="1">
    <location>
        <begin position="195"/>
        <end position="350"/>
    </location>
</feature>
<accession>A0ABY4YYP5</accession>
<dbReference type="InterPro" id="IPR027417">
    <property type="entry name" value="P-loop_NTPase"/>
</dbReference>
<name>A0ABY4YYP5_9MICO</name>
<dbReference type="InterPro" id="IPR002059">
    <property type="entry name" value="CSP_DNA-bd"/>
</dbReference>
<dbReference type="InterPro" id="IPR011990">
    <property type="entry name" value="TPR-like_helical_dom_sf"/>
</dbReference>
<dbReference type="PANTHER" id="PTHR47691:SF3">
    <property type="entry name" value="HTH-TYPE TRANSCRIPTIONAL REGULATOR RV0890C-RELATED"/>
    <property type="match status" value="1"/>
</dbReference>
<dbReference type="EMBL" id="CP099489">
    <property type="protein sequence ID" value="USQ81237.1"/>
    <property type="molecule type" value="Genomic_DNA"/>
</dbReference>
<dbReference type="Proteomes" id="UP001056455">
    <property type="component" value="Chromosome"/>
</dbReference>
<reference evidence="2" key="1">
    <citation type="submission" date="2022-06" db="EMBL/GenBank/DDBJ databases">
        <title>Ornithinimicrobium HY1793.</title>
        <authorList>
            <person name="Huang Y."/>
        </authorList>
    </citation>
    <scope>NUCLEOTIDE SEQUENCE</scope>
    <source>
        <strain evidence="2">HY1793</strain>
    </source>
</reference>
<evidence type="ECO:0000313" key="2">
    <source>
        <dbReference type="EMBL" id="USQ81237.1"/>
    </source>
</evidence>
<dbReference type="SUPFAM" id="SSF52540">
    <property type="entry name" value="P-loop containing nucleoside triphosphate hydrolases"/>
    <property type="match status" value="1"/>
</dbReference>
<dbReference type="SUPFAM" id="SSF48452">
    <property type="entry name" value="TPR-like"/>
    <property type="match status" value="1"/>
</dbReference>
<keyword evidence="3" id="KW-1185">Reference proteome</keyword>
<dbReference type="Gene3D" id="1.25.40.10">
    <property type="entry name" value="Tetratricopeptide repeat domain"/>
    <property type="match status" value="1"/>
</dbReference>
<dbReference type="Gene3D" id="3.40.50.300">
    <property type="entry name" value="P-loop containing nucleotide triphosphate hydrolases"/>
    <property type="match status" value="1"/>
</dbReference>
<dbReference type="PANTHER" id="PTHR47691">
    <property type="entry name" value="REGULATOR-RELATED"/>
    <property type="match status" value="1"/>
</dbReference>